<keyword evidence="3" id="KW-0547">Nucleotide-binding</keyword>
<evidence type="ECO:0000259" key="10">
    <source>
        <dbReference type="PROSITE" id="PS50990"/>
    </source>
</evidence>
<evidence type="ECO:0000256" key="4">
    <source>
        <dbReference type="ARBA" id="ARBA00022840"/>
    </source>
</evidence>
<dbReference type="Pfam" id="PF03412">
    <property type="entry name" value="Peptidase_C39"/>
    <property type="match status" value="1"/>
</dbReference>
<dbReference type="CDD" id="cd03228">
    <property type="entry name" value="ABCC_MRP_Like"/>
    <property type="match status" value="1"/>
</dbReference>
<feature type="domain" description="Peptidase C39" evidence="10">
    <location>
        <begin position="19"/>
        <end position="139"/>
    </location>
</feature>
<name>A0ABX7GTS2_9GAMM</name>
<dbReference type="InterPro" id="IPR017871">
    <property type="entry name" value="ABC_transporter-like_CS"/>
</dbReference>
<evidence type="ECO:0000259" key="9">
    <source>
        <dbReference type="PROSITE" id="PS50929"/>
    </source>
</evidence>
<dbReference type="Proteomes" id="UP000663181">
    <property type="component" value="Chromosome"/>
</dbReference>
<dbReference type="SUPFAM" id="SSF90123">
    <property type="entry name" value="ABC transporter transmembrane region"/>
    <property type="match status" value="1"/>
</dbReference>
<dbReference type="Pfam" id="PF00005">
    <property type="entry name" value="ABC_tran"/>
    <property type="match status" value="1"/>
</dbReference>
<dbReference type="InterPro" id="IPR003593">
    <property type="entry name" value="AAA+_ATPase"/>
</dbReference>
<dbReference type="Gene3D" id="1.20.1560.10">
    <property type="entry name" value="ABC transporter type 1, transmembrane domain"/>
    <property type="match status" value="1"/>
</dbReference>
<feature type="transmembrane region" description="Helical" evidence="7">
    <location>
        <begin position="211"/>
        <end position="229"/>
    </location>
</feature>
<keyword evidence="6 7" id="KW-0472">Membrane</keyword>
<dbReference type="PROSITE" id="PS50990">
    <property type="entry name" value="PEPTIDASE_C39"/>
    <property type="match status" value="1"/>
</dbReference>
<dbReference type="InterPro" id="IPR003439">
    <property type="entry name" value="ABC_transporter-like_ATP-bd"/>
</dbReference>
<dbReference type="PROSITE" id="PS00211">
    <property type="entry name" value="ABC_TRANSPORTER_1"/>
    <property type="match status" value="1"/>
</dbReference>
<evidence type="ECO:0000256" key="3">
    <source>
        <dbReference type="ARBA" id="ARBA00022741"/>
    </source>
</evidence>
<dbReference type="InterPro" id="IPR005074">
    <property type="entry name" value="Peptidase_C39"/>
</dbReference>
<organism evidence="11 12">
    <name type="scientific">Dyella caseinilytica</name>
    <dbReference type="NCBI Taxonomy" id="1849581"/>
    <lineage>
        <taxon>Bacteria</taxon>
        <taxon>Pseudomonadati</taxon>
        <taxon>Pseudomonadota</taxon>
        <taxon>Gammaproteobacteria</taxon>
        <taxon>Lysobacterales</taxon>
        <taxon>Rhodanobacteraceae</taxon>
        <taxon>Dyella</taxon>
    </lineage>
</organism>
<dbReference type="EMBL" id="CP064030">
    <property type="protein sequence ID" value="QRN53843.1"/>
    <property type="molecule type" value="Genomic_DNA"/>
</dbReference>
<dbReference type="PROSITE" id="PS50929">
    <property type="entry name" value="ABC_TM1F"/>
    <property type="match status" value="1"/>
</dbReference>
<dbReference type="Gene3D" id="3.90.70.10">
    <property type="entry name" value="Cysteine proteinases"/>
    <property type="match status" value="1"/>
</dbReference>
<keyword evidence="5 7" id="KW-1133">Transmembrane helix</keyword>
<keyword evidence="2 7" id="KW-0812">Transmembrane</keyword>
<dbReference type="PROSITE" id="PS50893">
    <property type="entry name" value="ABC_TRANSPORTER_2"/>
    <property type="match status" value="1"/>
</dbReference>
<evidence type="ECO:0000256" key="2">
    <source>
        <dbReference type="ARBA" id="ARBA00022692"/>
    </source>
</evidence>
<evidence type="ECO:0000256" key="7">
    <source>
        <dbReference type="SAM" id="Phobius"/>
    </source>
</evidence>
<keyword evidence="12" id="KW-1185">Reference proteome</keyword>
<proteinExistence type="predicted"/>
<evidence type="ECO:0000313" key="12">
    <source>
        <dbReference type="Proteomes" id="UP000663181"/>
    </source>
</evidence>
<reference evidence="11 12" key="1">
    <citation type="submission" date="2020-10" db="EMBL/GenBank/DDBJ databases">
        <title>Phylogeny of dyella-like bacteria.</title>
        <authorList>
            <person name="Fu J."/>
        </authorList>
    </citation>
    <scope>NUCLEOTIDE SEQUENCE [LARGE SCALE GENOMIC DNA]</scope>
    <source>
        <strain evidence="11 12">DHOB09</strain>
    </source>
</reference>
<dbReference type="InterPro" id="IPR027417">
    <property type="entry name" value="P-loop_NTPase"/>
</dbReference>
<evidence type="ECO:0000256" key="5">
    <source>
        <dbReference type="ARBA" id="ARBA00022989"/>
    </source>
</evidence>
<sequence length="729" mass="79823">MNTPFMKKASVTAPFEIRQSQEGECGLVCIAYMLNHFGRATTMQALRRTFSVTGRGLTFGNLAEILGNFSLQGIASPTIPYVDGKASLPCIAAWGNNHFVVIVAVEADGRAWVYDPVCGLVNVSSNEFTRLATHFLVVSERGYRSPTSRAVYPSPVGNLFRTFREHIGPHIRSLGFILSLTFLLELSNIAAPQLIASSINQLVAGKNLNEIIIALVSGYALVTVLAFIVSELRGRALVSLDVKIRFGWFDKVISHLVRLPESYFQTRAAGETLSKLQSINTISHFYSGSLVEVALNGFFAICIVVAMCALNPGFGLIWAVCSTLYIVIRSRLQPRVEGATREAAIATAKQEGHLFETVQVLRTLRSFGVLDKRMKTWRGMLGLQSKADAEMQEQIFHFRAVSTFLFGASRLAVLCYGVWIFTRGASAIGSVVAALAYMDGANGRVATLVDTYFGIKAMHVHTDRVAEITDEPAVPERPLLREVDQDALAVRLENVSFRYGAFDEWVIKDLSLDIRHGDLVLLTGESGIGKSTLIKLIAGVLTPVEGRVYVYGNDISCYEVHPEVCASVFQDDHLLSGSIRNNVSPGEAEINNDERVWSALLQSGLSDFIRSLPMNLETTISELGASLSGGQAQRLSLARALYANPKLLLLDEATSNLDEANETHVMSSILAIRGTKLFASHSKQLEQYADVVLRLERSGEVSARHLVKVDESAVSRPSKLVEVLYRTVG</sequence>
<protein>
    <submittedName>
        <fullName evidence="11">Peptidase domain-containing ABC transporter</fullName>
    </submittedName>
</protein>
<dbReference type="InterPro" id="IPR039421">
    <property type="entry name" value="Type_1_exporter"/>
</dbReference>
<evidence type="ECO:0000313" key="11">
    <source>
        <dbReference type="EMBL" id="QRN53843.1"/>
    </source>
</evidence>
<dbReference type="RefSeq" id="WP_188796133.1">
    <property type="nucleotide sequence ID" value="NZ_BMIZ01000001.1"/>
</dbReference>
<feature type="domain" description="ABC transmembrane type-1" evidence="9">
    <location>
        <begin position="176"/>
        <end position="457"/>
    </location>
</feature>
<evidence type="ECO:0000256" key="1">
    <source>
        <dbReference type="ARBA" id="ARBA00004651"/>
    </source>
</evidence>
<gene>
    <name evidence="11" type="ORF">ISN74_21030</name>
</gene>
<dbReference type="PANTHER" id="PTHR24221:SF606">
    <property type="entry name" value="COLICIN V SECRETION-PROCESSING ATP-BINDING PROTEIN"/>
    <property type="match status" value="1"/>
</dbReference>
<comment type="subcellular location">
    <subcellularLocation>
        <location evidence="1">Cell membrane</location>
        <topology evidence="1">Multi-pass membrane protein</topology>
    </subcellularLocation>
</comment>
<accession>A0ABX7GTS2</accession>
<keyword evidence="4" id="KW-0067">ATP-binding</keyword>
<dbReference type="InterPro" id="IPR036640">
    <property type="entry name" value="ABC1_TM_sf"/>
</dbReference>
<dbReference type="Pfam" id="PF00664">
    <property type="entry name" value="ABC_membrane"/>
    <property type="match status" value="1"/>
</dbReference>
<dbReference type="Gene3D" id="3.40.50.300">
    <property type="entry name" value="P-loop containing nucleotide triphosphate hydrolases"/>
    <property type="match status" value="1"/>
</dbReference>
<feature type="transmembrane region" description="Helical" evidence="7">
    <location>
        <begin position="171"/>
        <end position="191"/>
    </location>
</feature>
<dbReference type="SUPFAM" id="SSF52540">
    <property type="entry name" value="P-loop containing nucleoside triphosphate hydrolases"/>
    <property type="match status" value="1"/>
</dbReference>
<evidence type="ECO:0000259" key="8">
    <source>
        <dbReference type="PROSITE" id="PS50893"/>
    </source>
</evidence>
<dbReference type="InterPro" id="IPR011527">
    <property type="entry name" value="ABC1_TM_dom"/>
</dbReference>
<dbReference type="SMART" id="SM00382">
    <property type="entry name" value="AAA"/>
    <property type="match status" value="1"/>
</dbReference>
<dbReference type="PANTHER" id="PTHR24221">
    <property type="entry name" value="ATP-BINDING CASSETTE SUB-FAMILY B"/>
    <property type="match status" value="1"/>
</dbReference>
<feature type="domain" description="ABC transporter" evidence="8">
    <location>
        <begin position="490"/>
        <end position="722"/>
    </location>
</feature>
<evidence type="ECO:0000256" key="6">
    <source>
        <dbReference type="ARBA" id="ARBA00023136"/>
    </source>
</evidence>